<feature type="region of interest" description="Disordered" evidence="1">
    <location>
        <begin position="556"/>
        <end position="580"/>
    </location>
</feature>
<evidence type="ECO:0000313" key="3">
    <source>
        <dbReference type="Proteomes" id="UP000007110"/>
    </source>
</evidence>
<dbReference type="KEGG" id="spu:585566"/>
<feature type="compositionally biased region" description="Polar residues" evidence="1">
    <location>
        <begin position="672"/>
        <end position="693"/>
    </location>
</feature>
<dbReference type="RefSeq" id="XP_800346.3">
    <property type="nucleotide sequence ID" value="XM_795253.5"/>
</dbReference>
<proteinExistence type="predicted"/>
<feature type="region of interest" description="Disordered" evidence="1">
    <location>
        <begin position="632"/>
        <end position="721"/>
    </location>
</feature>
<feature type="compositionally biased region" description="Basic residues" evidence="1">
    <location>
        <begin position="559"/>
        <end position="573"/>
    </location>
</feature>
<dbReference type="InParanoid" id="A0A7M7RHZ0"/>
<dbReference type="GeneID" id="585566"/>
<evidence type="ECO:0000256" key="1">
    <source>
        <dbReference type="SAM" id="MobiDB-lite"/>
    </source>
</evidence>
<feature type="compositionally biased region" description="Basic residues" evidence="1">
    <location>
        <begin position="62"/>
        <end position="72"/>
    </location>
</feature>
<dbReference type="InterPro" id="IPR029266">
    <property type="entry name" value="FAM217"/>
</dbReference>
<reference evidence="3" key="1">
    <citation type="submission" date="2015-02" db="EMBL/GenBank/DDBJ databases">
        <title>Genome sequencing for Strongylocentrotus purpuratus.</title>
        <authorList>
            <person name="Murali S."/>
            <person name="Liu Y."/>
            <person name="Vee V."/>
            <person name="English A."/>
            <person name="Wang M."/>
            <person name="Skinner E."/>
            <person name="Han Y."/>
            <person name="Muzny D.M."/>
            <person name="Worley K.C."/>
            <person name="Gibbs R.A."/>
        </authorList>
    </citation>
    <scope>NUCLEOTIDE SEQUENCE</scope>
</reference>
<keyword evidence="3" id="KW-1185">Reference proteome</keyword>
<protein>
    <submittedName>
        <fullName evidence="2">Uncharacterized protein</fullName>
    </submittedName>
</protein>
<reference evidence="2" key="2">
    <citation type="submission" date="2021-01" db="UniProtKB">
        <authorList>
            <consortium name="EnsemblMetazoa"/>
        </authorList>
    </citation>
    <scope>IDENTIFICATION</scope>
</reference>
<dbReference type="PANTHER" id="PTHR22145">
    <property type="entry name" value="SI:CH211-266K22.6"/>
    <property type="match status" value="1"/>
</dbReference>
<feature type="compositionally biased region" description="Basic residues" evidence="1">
    <location>
        <begin position="229"/>
        <end position="245"/>
    </location>
</feature>
<dbReference type="Pfam" id="PF15344">
    <property type="entry name" value="FAM217"/>
    <property type="match status" value="1"/>
</dbReference>
<name>A0A7M7RHZ0_STRPU</name>
<feature type="region of interest" description="Disordered" evidence="1">
    <location>
        <begin position="325"/>
        <end position="348"/>
    </location>
</feature>
<organism evidence="2 3">
    <name type="scientific">Strongylocentrotus purpuratus</name>
    <name type="common">Purple sea urchin</name>
    <dbReference type="NCBI Taxonomy" id="7668"/>
    <lineage>
        <taxon>Eukaryota</taxon>
        <taxon>Metazoa</taxon>
        <taxon>Echinodermata</taxon>
        <taxon>Eleutherozoa</taxon>
        <taxon>Echinozoa</taxon>
        <taxon>Echinoidea</taxon>
        <taxon>Euechinoidea</taxon>
        <taxon>Echinacea</taxon>
        <taxon>Camarodonta</taxon>
        <taxon>Echinidea</taxon>
        <taxon>Strongylocentrotidae</taxon>
        <taxon>Strongylocentrotus</taxon>
    </lineage>
</organism>
<dbReference type="OMA" id="QIRKGWN"/>
<dbReference type="EnsemblMetazoa" id="XM_795253">
    <property type="protein sequence ID" value="XP_800346"/>
    <property type="gene ID" value="LOC585566"/>
</dbReference>
<feature type="region of interest" description="Disordered" evidence="1">
    <location>
        <begin position="18"/>
        <end position="82"/>
    </location>
</feature>
<feature type="compositionally biased region" description="Polar residues" evidence="1">
    <location>
        <begin position="214"/>
        <end position="228"/>
    </location>
</feature>
<feature type="region of interest" description="Disordered" evidence="1">
    <location>
        <begin position="193"/>
        <end position="270"/>
    </location>
</feature>
<evidence type="ECO:0000313" key="2">
    <source>
        <dbReference type="EnsemblMetazoa" id="XP_800346"/>
    </source>
</evidence>
<dbReference type="AlphaFoldDB" id="A0A7M7RHZ0"/>
<sequence>MAQLDVRNTALLTAVYGQSWPAPNTNHPPRKGFSGSHGLRSTSPRSTRQHSTSVNNQQSPRAHQRSPLHPHHQGGGVGRGVNNLHGNQELCISGRGAKEGWGQSKGRGDGVIRGNDLPLHLGLDKGTLQWRSWSSFKHDIETVDDHEDDLSLYKITQDTFRKLTQQVSEVSEHLNNRYTTSGFQGVRRSQLAASLPASHPSIQNHKESEGGTDGFQSSLAIQSTPFKTSQRRRPKSHLVTSKRNKLNPPPRPHSSTLTQSKGHFDHLSPGIIGHLRGEAINAEGAGDAPSTSDDQNLGPFDIVKDDYKLGMESEESLDDRILSADDSEDEEYDVGSNSMRSLDMDSSEDEIEINDRIEKIRNHQEKMQRKLMRLDLPPEVLTGDIDCMFPYSGSTASRKKKQEPFAEALSVPYCHMDLLELSMLDKDWRTIIRTAPDKDDAVLMERMIEMEKLQYETAEWESGMSSPRRRCQSALQIRKGWNADAAVPTERAHSALGRPKQSKNCCDQCLQLVCAGDCPSKVAASYNSCVHCRQPYCNGVCTDFGYHLHIRYARQEEKKKRRPKSCHTCRRSKTPNNAINTNNVILGRPRSGFATYSSSRVQSAKTKKMTVASTEGAEEVSNRMERLRLSARKYKEKSGDEDDGEERSKKQRPRTAGSKRHIKGRDALISGKSYQSQRRFSLTEDPVTTTAASMNPKVLRVRSAHYRTRKARQKTKKTKKN</sequence>
<feature type="compositionally biased region" description="Polar residues" evidence="1">
    <location>
        <begin position="39"/>
        <end position="61"/>
    </location>
</feature>
<feature type="region of interest" description="Disordered" evidence="1">
    <location>
        <begin position="96"/>
        <end position="115"/>
    </location>
</feature>
<dbReference type="Proteomes" id="UP000007110">
    <property type="component" value="Unassembled WGS sequence"/>
</dbReference>
<accession>A0A7M7RHZ0</accession>
<feature type="compositionally biased region" description="Basic residues" evidence="1">
    <location>
        <begin position="649"/>
        <end position="663"/>
    </location>
</feature>
<dbReference type="OrthoDB" id="10027339at2759"/>
<dbReference type="PANTHER" id="PTHR22145:SF2">
    <property type="entry name" value="SI:CH211-266K22.6"/>
    <property type="match status" value="1"/>
</dbReference>
<feature type="compositionally biased region" description="Basic residues" evidence="1">
    <location>
        <begin position="699"/>
        <end position="721"/>
    </location>
</feature>